<dbReference type="AlphaFoldDB" id="A0AAV5BLG6"/>
<keyword evidence="2" id="KW-0806">Transcription termination</keyword>
<keyword evidence="5" id="KW-1185">Reference proteome</keyword>
<dbReference type="SMART" id="SM00733">
    <property type="entry name" value="Mterf"/>
    <property type="match status" value="5"/>
</dbReference>
<dbReference type="Gene3D" id="1.25.70.10">
    <property type="entry name" value="Transcription termination factor 3, mitochondrial"/>
    <property type="match status" value="1"/>
</dbReference>
<dbReference type="InterPro" id="IPR003690">
    <property type="entry name" value="MTERF"/>
</dbReference>
<name>A0AAV5BLG6_ELECO</name>
<proteinExistence type="inferred from homology"/>
<dbReference type="Proteomes" id="UP001054889">
    <property type="component" value="Unassembled WGS sequence"/>
</dbReference>
<keyword evidence="3" id="KW-0809">Transit peptide</keyword>
<dbReference type="PANTHER" id="PTHR13068">
    <property type="entry name" value="CGI-12 PROTEIN-RELATED"/>
    <property type="match status" value="1"/>
</dbReference>
<dbReference type="FunFam" id="1.25.70.10:FF:000001">
    <property type="entry name" value="Mitochondrial transcription termination factor-like"/>
    <property type="match status" value="1"/>
</dbReference>
<evidence type="ECO:0000256" key="3">
    <source>
        <dbReference type="ARBA" id="ARBA00022946"/>
    </source>
</evidence>
<comment type="similarity">
    <text evidence="1">Belongs to the mTERF family.</text>
</comment>
<reference evidence="4" key="2">
    <citation type="submission" date="2021-12" db="EMBL/GenBank/DDBJ databases">
        <title>Resequencing data analysis of finger millet.</title>
        <authorList>
            <person name="Hatakeyama M."/>
            <person name="Aluri S."/>
            <person name="Balachadran M.T."/>
            <person name="Sivarajan S.R."/>
            <person name="Poveda L."/>
            <person name="Shimizu-Inatsugi R."/>
            <person name="Schlapbach R."/>
            <person name="Sreeman S.M."/>
            <person name="Shimizu K.K."/>
        </authorList>
    </citation>
    <scope>NUCLEOTIDE SEQUENCE</scope>
</reference>
<evidence type="ECO:0000256" key="1">
    <source>
        <dbReference type="ARBA" id="ARBA00007692"/>
    </source>
</evidence>
<dbReference type="InterPro" id="IPR038538">
    <property type="entry name" value="MTERF_sf"/>
</dbReference>
<dbReference type="GO" id="GO:0003676">
    <property type="term" value="F:nucleic acid binding"/>
    <property type="evidence" value="ECO:0007669"/>
    <property type="project" value="InterPro"/>
</dbReference>
<keyword evidence="2" id="KW-0805">Transcription regulation</keyword>
<dbReference type="GO" id="GO:0006353">
    <property type="term" value="P:DNA-templated transcription termination"/>
    <property type="evidence" value="ECO:0007669"/>
    <property type="project" value="UniProtKB-KW"/>
</dbReference>
<evidence type="ECO:0000256" key="2">
    <source>
        <dbReference type="ARBA" id="ARBA00022472"/>
    </source>
</evidence>
<evidence type="ECO:0000313" key="5">
    <source>
        <dbReference type="Proteomes" id="UP001054889"/>
    </source>
</evidence>
<accession>A0AAV5BLG6</accession>
<comment type="caution">
    <text evidence="4">The sequence shown here is derived from an EMBL/GenBank/DDBJ whole genome shotgun (WGS) entry which is preliminary data.</text>
</comment>
<sequence>MLCLRRYLLSTARVASPLAGLHRQLLYSTTTTSPVRFAVEEFLVATCGLTPAQALKSSKCLAHLKSPSKPEAVLAFLNDIGMAKADVATAIASDHLILCCRVDTLRRCVATLREIGLSPPQICSLISLVPGIVCRPAQIRRIEFYLSFMGSFDKVHTIIKRNAFILGRDLERVVKPNIAFLRQCGLTECEIVKAFSLAWCPLVRAEPERLKEIVVCADELGVPRHSAMFKHALVRIYAISPEKIGSRLDFLKKAIGCSEAEVRIAVHRYPALLTMSDDRAYRQLDFLKMKVGLEPNYIAHTPVLLGLSLTRRLVPRHFVLETLKARGLVKKDINFYSVAVSTEKSFIKRFIDPYKESAPGLADAYAAACAGQLPSSVLH</sequence>
<evidence type="ECO:0000313" key="4">
    <source>
        <dbReference type="EMBL" id="GJM86777.1"/>
    </source>
</evidence>
<dbReference type="EMBL" id="BQKI01000001">
    <property type="protein sequence ID" value="GJM86777.1"/>
    <property type="molecule type" value="Genomic_DNA"/>
</dbReference>
<reference evidence="4" key="1">
    <citation type="journal article" date="2018" name="DNA Res.">
        <title>Multiple hybrid de novo genome assembly of finger millet, an orphan allotetraploid crop.</title>
        <authorList>
            <person name="Hatakeyama M."/>
            <person name="Aluri S."/>
            <person name="Balachadran M.T."/>
            <person name="Sivarajan S.R."/>
            <person name="Patrignani A."/>
            <person name="Gruter S."/>
            <person name="Poveda L."/>
            <person name="Shimizu-Inatsugi R."/>
            <person name="Baeten J."/>
            <person name="Francoijs K.J."/>
            <person name="Nataraja K.N."/>
            <person name="Reddy Y.A.N."/>
            <person name="Phadnis S."/>
            <person name="Ravikumar R.L."/>
            <person name="Schlapbach R."/>
            <person name="Sreeman S.M."/>
            <person name="Shimizu K.K."/>
        </authorList>
    </citation>
    <scope>NUCLEOTIDE SEQUENCE</scope>
</reference>
<dbReference type="PANTHER" id="PTHR13068:SF39">
    <property type="entry name" value="OS02G0749900 PROTEIN"/>
    <property type="match status" value="1"/>
</dbReference>
<keyword evidence="2" id="KW-0804">Transcription</keyword>
<organism evidence="4 5">
    <name type="scientific">Eleusine coracana subsp. coracana</name>
    <dbReference type="NCBI Taxonomy" id="191504"/>
    <lineage>
        <taxon>Eukaryota</taxon>
        <taxon>Viridiplantae</taxon>
        <taxon>Streptophyta</taxon>
        <taxon>Embryophyta</taxon>
        <taxon>Tracheophyta</taxon>
        <taxon>Spermatophyta</taxon>
        <taxon>Magnoliopsida</taxon>
        <taxon>Liliopsida</taxon>
        <taxon>Poales</taxon>
        <taxon>Poaceae</taxon>
        <taxon>PACMAD clade</taxon>
        <taxon>Chloridoideae</taxon>
        <taxon>Cynodonteae</taxon>
        <taxon>Eleusininae</taxon>
        <taxon>Eleusine</taxon>
    </lineage>
</organism>
<dbReference type="Pfam" id="PF02536">
    <property type="entry name" value="mTERF"/>
    <property type="match status" value="1"/>
</dbReference>
<gene>
    <name evidence="4" type="primary">ga02668</name>
    <name evidence="4" type="ORF">PR202_ga02668</name>
</gene>
<protein>
    <submittedName>
        <fullName evidence="4">Uncharacterized protein</fullName>
    </submittedName>
</protein>